<proteinExistence type="predicted"/>
<keyword evidence="3" id="KW-1185">Reference proteome</keyword>
<dbReference type="AlphaFoldDB" id="A0A2R6NPV9"/>
<name>A0A2R6NPV9_9APHY</name>
<accession>A0A2R6NPV9</accession>
<evidence type="ECO:0000256" key="1">
    <source>
        <dbReference type="SAM" id="MobiDB-lite"/>
    </source>
</evidence>
<feature type="region of interest" description="Disordered" evidence="1">
    <location>
        <begin position="1"/>
        <end position="51"/>
    </location>
</feature>
<evidence type="ECO:0000313" key="3">
    <source>
        <dbReference type="Proteomes" id="UP000186601"/>
    </source>
</evidence>
<sequence>MERPSAGLVGLPPEGTRPNGPTPGYPGLMQDHNIVTRTPGEPNGLSAGTAV</sequence>
<protein>
    <submittedName>
        <fullName evidence="2">Uncharacterized protein</fullName>
    </submittedName>
</protein>
<dbReference type="Proteomes" id="UP000186601">
    <property type="component" value="Unassembled WGS sequence"/>
</dbReference>
<gene>
    <name evidence="2" type="ORF">PHLCEN_2v10115</name>
</gene>
<reference evidence="2 3" key="1">
    <citation type="submission" date="2018-02" db="EMBL/GenBank/DDBJ databases">
        <title>Genome sequence of the basidiomycete white-rot fungus Phlebia centrifuga.</title>
        <authorList>
            <person name="Granchi Z."/>
            <person name="Peng M."/>
            <person name="de Vries R.P."/>
            <person name="Hilden K."/>
            <person name="Makela M.R."/>
            <person name="Grigoriev I."/>
            <person name="Riley R."/>
        </authorList>
    </citation>
    <scope>NUCLEOTIDE SEQUENCE [LARGE SCALE GENOMIC DNA]</scope>
    <source>
        <strain evidence="2 3">FBCC195</strain>
    </source>
</reference>
<comment type="caution">
    <text evidence="2">The sequence shown here is derived from an EMBL/GenBank/DDBJ whole genome shotgun (WGS) entry which is preliminary data.</text>
</comment>
<dbReference type="EMBL" id="MLYV02001019">
    <property type="protein sequence ID" value="PSR74159.1"/>
    <property type="molecule type" value="Genomic_DNA"/>
</dbReference>
<organism evidence="2 3">
    <name type="scientific">Hermanssonia centrifuga</name>
    <dbReference type="NCBI Taxonomy" id="98765"/>
    <lineage>
        <taxon>Eukaryota</taxon>
        <taxon>Fungi</taxon>
        <taxon>Dikarya</taxon>
        <taxon>Basidiomycota</taxon>
        <taxon>Agaricomycotina</taxon>
        <taxon>Agaricomycetes</taxon>
        <taxon>Polyporales</taxon>
        <taxon>Meruliaceae</taxon>
        <taxon>Hermanssonia</taxon>
    </lineage>
</organism>
<evidence type="ECO:0000313" key="2">
    <source>
        <dbReference type="EMBL" id="PSR74159.1"/>
    </source>
</evidence>